<dbReference type="Proteomes" id="UP000234951">
    <property type="component" value="Unassembled WGS sequence"/>
</dbReference>
<dbReference type="Proteomes" id="UP000235114">
    <property type="component" value="Unassembled WGS sequence"/>
</dbReference>
<accession>A0A2N5GIL2</accession>
<reference evidence="5 7" key="1">
    <citation type="submission" date="2017-11" db="EMBL/GenBank/DDBJ databases">
        <title>Comparitive Functional Genomics of Dry Heat Resistant strains isolated from the Viking Spacecraft.</title>
        <authorList>
            <person name="Seuylemezian A."/>
            <person name="Cooper K."/>
            <person name="Vaishampayan P."/>
        </authorList>
    </citation>
    <scope>NUCLEOTIDE SEQUENCE [LARGE SCALE GENOMIC DNA]</scope>
    <source>
        <strain evidence="5 7">M4.6</strain>
    </source>
</reference>
<comment type="caution">
    <text evidence="5">The sequence shown here is derived from an EMBL/GenBank/DDBJ whole genome shotgun (WGS) entry which is preliminary data.</text>
</comment>
<name>A0A2N5GIL2_9BACI</name>
<evidence type="ECO:0000313" key="5">
    <source>
        <dbReference type="EMBL" id="PLR80825.1"/>
    </source>
</evidence>
<dbReference type="Pfam" id="PF06725">
    <property type="entry name" value="3D"/>
    <property type="match status" value="1"/>
</dbReference>
<dbReference type="AlphaFoldDB" id="A0A2N5GIL2"/>
<keyword evidence="8" id="KW-1185">Reference proteome</keyword>
<dbReference type="PANTHER" id="PTHR39160">
    <property type="entry name" value="CELL WALL-BINDING PROTEIN YOCH"/>
    <property type="match status" value="1"/>
</dbReference>
<evidence type="ECO:0000313" key="6">
    <source>
        <dbReference type="EMBL" id="PLR98299.1"/>
    </source>
</evidence>
<dbReference type="InterPro" id="IPR051933">
    <property type="entry name" value="Resuscitation_pf_RpfB"/>
</dbReference>
<dbReference type="SMART" id="SM00257">
    <property type="entry name" value="LysM"/>
    <property type="match status" value="2"/>
</dbReference>
<evidence type="ECO:0000313" key="7">
    <source>
        <dbReference type="Proteomes" id="UP000234951"/>
    </source>
</evidence>
<dbReference type="OrthoDB" id="9798935at2"/>
<feature type="signal peptide" evidence="3">
    <location>
        <begin position="1"/>
        <end position="24"/>
    </location>
</feature>
<evidence type="ECO:0000313" key="8">
    <source>
        <dbReference type="Proteomes" id="UP000235114"/>
    </source>
</evidence>
<dbReference type="EMBL" id="PGVA01000044">
    <property type="protein sequence ID" value="PLR80825.1"/>
    <property type="molecule type" value="Genomic_DNA"/>
</dbReference>
<dbReference type="InterPro" id="IPR018392">
    <property type="entry name" value="LysM"/>
</dbReference>
<dbReference type="InterPro" id="IPR036908">
    <property type="entry name" value="RlpA-like_sf"/>
</dbReference>
<protein>
    <submittedName>
        <fullName evidence="5">Peptidoglycan-binding protein</fullName>
    </submittedName>
</protein>
<dbReference type="PROSITE" id="PS51782">
    <property type="entry name" value="LYSM"/>
    <property type="match status" value="2"/>
</dbReference>
<dbReference type="CDD" id="cd00118">
    <property type="entry name" value="LysM"/>
    <property type="match status" value="2"/>
</dbReference>
<reference evidence="6 8" key="2">
    <citation type="submission" date="2017-12" db="EMBL/GenBank/DDBJ databases">
        <title>Comparative Functional Genomics of Dry Heat Resistant strains isolated from the Viking Spacecraft.</title>
        <authorList>
            <person name="Seuylemezian A."/>
            <person name="Cooper K."/>
            <person name="Vaishampayan P."/>
        </authorList>
    </citation>
    <scope>NUCLEOTIDE SEQUENCE [LARGE SCALE GENOMIC DNA]</scope>
    <source>
        <strain evidence="6 8">ATCC 29669</strain>
    </source>
</reference>
<dbReference type="SUPFAM" id="SSF54106">
    <property type="entry name" value="LysM domain"/>
    <property type="match status" value="2"/>
</dbReference>
<dbReference type="RefSeq" id="WP_101578650.1">
    <property type="nucleotide sequence ID" value="NZ_PGVA01000044.1"/>
</dbReference>
<dbReference type="SUPFAM" id="SSF50685">
    <property type="entry name" value="Barwin-like endoglucanases"/>
    <property type="match status" value="1"/>
</dbReference>
<dbReference type="EMBL" id="PGVD01000022">
    <property type="protein sequence ID" value="PLR98299.1"/>
    <property type="molecule type" value="Genomic_DNA"/>
</dbReference>
<evidence type="ECO:0000256" key="1">
    <source>
        <dbReference type="ARBA" id="ARBA00022729"/>
    </source>
</evidence>
<evidence type="ECO:0000256" key="2">
    <source>
        <dbReference type="SAM" id="MobiDB-lite"/>
    </source>
</evidence>
<dbReference type="Gene3D" id="2.40.40.10">
    <property type="entry name" value="RlpA-like domain"/>
    <property type="match status" value="1"/>
</dbReference>
<dbReference type="Gene3D" id="3.10.350.10">
    <property type="entry name" value="LysM domain"/>
    <property type="match status" value="1"/>
</dbReference>
<feature type="chain" id="PRO_5043159328" evidence="3">
    <location>
        <begin position="25"/>
        <end position="262"/>
    </location>
</feature>
<feature type="domain" description="LysM" evidence="4">
    <location>
        <begin position="25"/>
        <end position="68"/>
    </location>
</feature>
<dbReference type="InterPro" id="IPR010611">
    <property type="entry name" value="3D_dom"/>
</dbReference>
<gene>
    <name evidence="5" type="ORF">CU635_17405</name>
    <name evidence="6" type="ORF">CVD25_07975</name>
</gene>
<dbReference type="GO" id="GO:0004553">
    <property type="term" value="F:hydrolase activity, hydrolyzing O-glycosyl compounds"/>
    <property type="evidence" value="ECO:0007669"/>
    <property type="project" value="InterPro"/>
</dbReference>
<sequence>MKKHIYSMLAAVTISGAIGVNAQAEEVVVEKGDTLWALAQKYEIAVSDIKEWNALSNDLIRPDDVLTVSPVKNYIVKSGDTLWEIAKDQKVNVDDLLKWNNLSSDMIHPDANLVIYSNKQAAVPAAQVVAAAAPAEQPARAEVAVNPAPAPAQTKPEPTPAEPESNAKELTVTATAYTASCEGCSGVTATGIDLNANPDAKVISVDPNVIPLGSKVYVEGYGYAVAGDTGGAIKGNVIDIFIPDKQEAVNWGRKQVKVQILD</sequence>
<dbReference type="CDD" id="cd22786">
    <property type="entry name" value="DPBB_YuiC-like"/>
    <property type="match status" value="1"/>
</dbReference>
<feature type="domain" description="LysM" evidence="4">
    <location>
        <begin position="72"/>
        <end position="115"/>
    </location>
</feature>
<dbReference type="GO" id="GO:0009254">
    <property type="term" value="P:peptidoglycan turnover"/>
    <property type="evidence" value="ECO:0007669"/>
    <property type="project" value="InterPro"/>
</dbReference>
<dbReference type="Pfam" id="PF01476">
    <property type="entry name" value="LysM"/>
    <property type="match status" value="2"/>
</dbReference>
<evidence type="ECO:0000259" key="4">
    <source>
        <dbReference type="PROSITE" id="PS51782"/>
    </source>
</evidence>
<dbReference type="PANTHER" id="PTHR39160:SF6">
    <property type="entry name" value="CELL WALL-BINDING PROTEIN YOCH"/>
    <property type="match status" value="1"/>
</dbReference>
<keyword evidence="1 3" id="KW-0732">Signal</keyword>
<proteinExistence type="predicted"/>
<evidence type="ECO:0000256" key="3">
    <source>
        <dbReference type="SAM" id="SignalP"/>
    </source>
</evidence>
<dbReference type="GO" id="GO:0019867">
    <property type="term" value="C:outer membrane"/>
    <property type="evidence" value="ECO:0007669"/>
    <property type="project" value="InterPro"/>
</dbReference>
<dbReference type="InterPro" id="IPR036779">
    <property type="entry name" value="LysM_dom_sf"/>
</dbReference>
<feature type="region of interest" description="Disordered" evidence="2">
    <location>
        <begin position="140"/>
        <end position="167"/>
    </location>
</feature>
<organism evidence="5 7">
    <name type="scientific">Bacillus canaveralius</name>
    <dbReference type="NCBI Taxonomy" id="1403243"/>
    <lineage>
        <taxon>Bacteria</taxon>
        <taxon>Bacillati</taxon>
        <taxon>Bacillota</taxon>
        <taxon>Bacilli</taxon>
        <taxon>Bacillales</taxon>
        <taxon>Bacillaceae</taxon>
        <taxon>Bacillus</taxon>
    </lineage>
</organism>